<dbReference type="PANTHER" id="PTHR43065">
    <property type="entry name" value="SENSOR HISTIDINE KINASE"/>
    <property type="match status" value="1"/>
</dbReference>
<dbReference type="PRINTS" id="PR00344">
    <property type="entry name" value="BCTRLSENSOR"/>
</dbReference>
<dbReference type="Gene3D" id="6.10.340.10">
    <property type="match status" value="1"/>
</dbReference>
<accession>A0A223V5D6</accession>
<evidence type="ECO:0000256" key="5">
    <source>
        <dbReference type="ARBA" id="ARBA00022741"/>
    </source>
</evidence>
<keyword evidence="10" id="KW-1185">Reference proteome</keyword>
<keyword evidence="6 9" id="KW-0418">Kinase</keyword>
<dbReference type="PANTHER" id="PTHR43065:SF10">
    <property type="entry name" value="PEROXIDE STRESS-ACTIVATED HISTIDINE KINASE MAK3"/>
    <property type="match status" value="1"/>
</dbReference>
<evidence type="ECO:0000256" key="1">
    <source>
        <dbReference type="ARBA" id="ARBA00000085"/>
    </source>
</evidence>
<dbReference type="SUPFAM" id="SSF47384">
    <property type="entry name" value="Homodimeric domain of signal transducing histidine kinase"/>
    <property type="match status" value="1"/>
</dbReference>
<dbReference type="SMART" id="SM00387">
    <property type="entry name" value="HATPase_c"/>
    <property type="match status" value="1"/>
</dbReference>
<dbReference type="InterPro" id="IPR005467">
    <property type="entry name" value="His_kinase_dom"/>
</dbReference>
<keyword evidence="4" id="KW-0808">Transferase</keyword>
<evidence type="ECO:0000256" key="7">
    <source>
        <dbReference type="ARBA" id="ARBA00022840"/>
    </source>
</evidence>
<organism evidence="9 10">
    <name type="scientific">Maribacter cobaltidurans</name>
    <dbReference type="NCBI Taxonomy" id="1178778"/>
    <lineage>
        <taxon>Bacteria</taxon>
        <taxon>Pseudomonadati</taxon>
        <taxon>Bacteroidota</taxon>
        <taxon>Flavobacteriia</taxon>
        <taxon>Flavobacteriales</taxon>
        <taxon>Flavobacteriaceae</taxon>
        <taxon>Maribacter</taxon>
    </lineage>
</organism>
<dbReference type="PROSITE" id="PS50109">
    <property type="entry name" value="HIS_KIN"/>
    <property type="match status" value="1"/>
</dbReference>
<dbReference type="Gene3D" id="3.30.565.10">
    <property type="entry name" value="Histidine kinase-like ATPase, C-terminal domain"/>
    <property type="match status" value="1"/>
</dbReference>
<dbReference type="Pfam" id="PF02518">
    <property type="entry name" value="HATPase_c"/>
    <property type="match status" value="1"/>
</dbReference>
<dbReference type="Proteomes" id="UP000215244">
    <property type="component" value="Chromosome"/>
</dbReference>
<dbReference type="InterPro" id="IPR003594">
    <property type="entry name" value="HATPase_dom"/>
</dbReference>
<evidence type="ECO:0000256" key="8">
    <source>
        <dbReference type="ARBA" id="ARBA00023012"/>
    </source>
</evidence>
<comment type="catalytic activity">
    <reaction evidence="1">
        <text>ATP + protein L-histidine = ADP + protein N-phospho-L-histidine.</text>
        <dbReference type="EC" id="2.7.13.3"/>
    </reaction>
</comment>
<dbReference type="InterPro" id="IPR036890">
    <property type="entry name" value="HATPase_C_sf"/>
</dbReference>
<dbReference type="EMBL" id="CP022957">
    <property type="protein sequence ID" value="ASV30059.1"/>
    <property type="molecule type" value="Genomic_DNA"/>
</dbReference>
<gene>
    <name evidence="9" type="ORF">CJ263_07385</name>
</gene>
<dbReference type="OrthoDB" id="9776727at2"/>
<dbReference type="Gene3D" id="1.10.287.130">
    <property type="match status" value="1"/>
</dbReference>
<dbReference type="Pfam" id="PF00512">
    <property type="entry name" value="HisKA"/>
    <property type="match status" value="1"/>
</dbReference>
<dbReference type="CDD" id="cd00082">
    <property type="entry name" value="HisKA"/>
    <property type="match status" value="1"/>
</dbReference>
<dbReference type="SMART" id="SM00388">
    <property type="entry name" value="HisKA"/>
    <property type="match status" value="1"/>
</dbReference>
<evidence type="ECO:0000256" key="4">
    <source>
        <dbReference type="ARBA" id="ARBA00022679"/>
    </source>
</evidence>
<evidence type="ECO:0000256" key="3">
    <source>
        <dbReference type="ARBA" id="ARBA00022553"/>
    </source>
</evidence>
<reference evidence="9 10" key="1">
    <citation type="submission" date="2017-08" db="EMBL/GenBank/DDBJ databases">
        <title>The complete genome sequence of Maribacter sp. B1, isolated from deep-sea sediment.</title>
        <authorList>
            <person name="Wu Y.-H."/>
            <person name="Cheng H."/>
            <person name="Xu X.-W."/>
        </authorList>
    </citation>
    <scope>NUCLEOTIDE SEQUENCE [LARGE SCALE GENOMIC DNA]</scope>
    <source>
        <strain evidence="9 10">B1</strain>
    </source>
</reference>
<keyword evidence="8" id="KW-0902">Two-component regulatory system</keyword>
<name>A0A223V5D6_9FLAO</name>
<dbReference type="AlphaFoldDB" id="A0A223V5D6"/>
<evidence type="ECO:0000256" key="2">
    <source>
        <dbReference type="ARBA" id="ARBA00012438"/>
    </source>
</evidence>
<dbReference type="InterPro" id="IPR004358">
    <property type="entry name" value="Sig_transdc_His_kin-like_C"/>
</dbReference>
<dbReference type="InterPro" id="IPR003661">
    <property type="entry name" value="HisK_dim/P_dom"/>
</dbReference>
<dbReference type="SUPFAM" id="SSF55874">
    <property type="entry name" value="ATPase domain of HSP90 chaperone/DNA topoisomerase II/histidine kinase"/>
    <property type="match status" value="1"/>
</dbReference>
<keyword evidence="5" id="KW-0547">Nucleotide-binding</keyword>
<sequence>MILLVLIASVLILGITIYQFREINRDYHQNRMERKEEQIRQSIDLTIQKTTYPVTTENLGLIFKDEIYEIAVVQNMNFNIYTLDGQLIKSSRPKLENDPISLCLDPEVLNQLDNSVDKRYVEKNSAAGDQYQASYTYISDRQFKPIGILNLPYFEDNSFNDKELYEFLARLGGVYFLMLLLAIGLAYFISKYITRSLETISDMMERTDLTRRNEKIFLEKPGEEIEKLISSYNAMIDELSLSAAKLAKSEREQAWREMAKQVAHEIKNPLTPMRLSVQSFQRKFDPNDPDITEKVAEYSKTLIQQIDTMSSIASAFSSFAEMPAQQNETLNVVKIVKLALDIFNEDYIHFIAEEEEIIAKLDRTQLIRVVTNLVKNAIQAITEENPSPRILVSVAIDGEMVKISVADNGKGIEKEVEDKIFEPKFTTKTSGMGLGLGMVKNIVETYKGTINFTSHPGKGTVFCVKFPRVVNMTTIK</sequence>
<evidence type="ECO:0000313" key="9">
    <source>
        <dbReference type="EMBL" id="ASV30059.1"/>
    </source>
</evidence>
<evidence type="ECO:0000256" key="6">
    <source>
        <dbReference type="ARBA" id="ARBA00022777"/>
    </source>
</evidence>
<protein>
    <recommendedName>
        <fullName evidence="2">histidine kinase</fullName>
        <ecNumber evidence="2">2.7.13.3</ecNumber>
    </recommendedName>
</protein>
<keyword evidence="3" id="KW-0597">Phosphoprotein</keyword>
<dbReference type="GO" id="GO:0000155">
    <property type="term" value="F:phosphorelay sensor kinase activity"/>
    <property type="evidence" value="ECO:0007669"/>
    <property type="project" value="InterPro"/>
</dbReference>
<proteinExistence type="predicted"/>
<dbReference type="RefSeq" id="WP_094996680.1">
    <property type="nucleotide sequence ID" value="NZ_BMJL01000006.1"/>
</dbReference>
<keyword evidence="7" id="KW-0067">ATP-binding</keyword>
<evidence type="ECO:0000313" key="10">
    <source>
        <dbReference type="Proteomes" id="UP000215244"/>
    </source>
</evidence>
<dbReference type="InterPro" id="IPR036097">
    <property type="entry name" value="HisK_dim/P_sf"/>
</dbReference>
<dbReference type="EC" id="2.7.13.3" evidence="2"/>
<dbReference type="GO" id="GO:0005524">
    <property type="term" value="F:ATP binding"/>
    <property type="evidence" value="ECO:0007669"/>
    <property type="project" value="UniProtKB-KW"/>
</dbReference>
<dbReference type="KEGG" id="marb:CJ263_07385"/>